<dbReference type="InterPro" id="IPR009937">
    <property type="entry name" value="Phage_holin_3_6"/>
</dbReference>
<name>A0ABW4LAY0_9MICO</name>
<keyword evidence="1" id="KW-0812">Transmembrane</keyword>
<keyword evidence="1" id="KW-0472">Membrane</keyword>
<dbReference type="RefSeq" id="WP_377931790.1">
    <property type="nucleotide sequence ID" value="NZ_JBHUEA010000003.1"/>
</dbReference>
<comment type="caution">
    <text evidence="2">The sequence shown here is derived from an EMBL/GenBank/DDBJ whole genome shotgun (WGS) entry which is preliminary data.</text>
</comment>
<evidence type="ECO:0000313" key="3">
    <source>
        <dbReference type="Proteomes" id="UP001597347"/>
    </source>
</evidence>
<dbReference type="Pfam" id="PF07332">
    <property type="entry name" value="Phage_holin_3_6"/>
    <property type="match status" value="1"/>
</dbReference>
<evidence type="ECO:0000256" key="1">
    <source>
        <dbReference type="SAM" id="Phobius"/>
    </source>
</evidence>
<feature type="transmembrane region" description="Helical" evidence="1">
    <location>
        <begin position="49"/>
        <end position="78"/>
    </location>
</feature>
<accession>A0ABW4LAY0</accession>
<evidence type="ECO:0000313" key="2">
    <source>
        <dbReference type="EMBL" id="MFD1720452.1"/>
    </source>
</evidence>
<keyword evidence="3" id="KW-1185">Reference proteome</keyword>
<dbReference type="EMBL" id="JBHUEA010000003">
    <property type="protein sequence ID" value="MFD1720452.1"/>
    <property type="molecule type" value="Genomic_DNA"/>
</dbReference>
<dbReference type="Proteomes" id="UP001597347">
    <property type="component" value="Unassembled WGS sequence"/>
</dbReference>
<reference evidence="3" key="1">
    <citation type="journal article" date="2019" name="Int. J. Syst. Evol. Microbiol.">
        <title>The Global Catalogue of Microorganisms (GCM) 10K type strain sequencing project: providing services to taxonomists for standard genome sequencing and annotation.</title>
        <authorList>
            <consortium name="The Broad Institute Genomics Platform"/>
            <consortium name="The Broad Institute Genome Sequencing Center for Infectious Disease"/>
            <person name="Wu L."/>
            <person name="Ma J."/>
        </authorList>
    </citation>
    <scope>NUCLEOTIDE SEQUENCE [LARGE SCALE GENOMIC DNA]</scope>
    <source>
        <strain evidence="3">CGMCC 1.12471</strain>
    </source>
</reference>
<feature type="transmembrane region" description="Helical" evidence="1">
    <location>
        <begin position="84"/>
        <end position="107"/>
    </location>
</feature>
<protein>
    <submittedName>
        <fullName evidence="2">Phage holin family protein</fullName>
    </submittedName>
</protein>
<organism evidence="2 3">
    <name type="scientific">Amnibacterium endophyticum</name>
    <dbReference type="NCBI Taxonomy" id="2109337"/>
    <lineage>
        <taxon>Bacteria</taxon>
        <taxon>Bacillati</taxon>
        <taxon>Actinomycetota</taxon>
        <taxon>Actinomycetes</taxon>
        <taxon>Micrococcales</taxon>
        <taxon>Microbacteriaceae</taxon>
        <taxon>Amnibacterium</taxon>
    </lineage>
</organism>
<proteinExistence type="predicted"/>
<keyword evidence="1" id="KW-1133">Transmembrane helix</keyword>
<sequence length="140" mass="14770">MSGILNGKEREGRKSLFQLIGDLPGLISTLIRDEIEQLKREAITRLKSAGIGIGLFAGAAVFLYFAGFVLLAAAIAGIAVALPVWLSALIVGVFLLIVAVVLALIGLSRVKKGVPPVPKEAVDSVKDDVKAFKGVGQYDR</sequence>
<gene>
    <name evidence="2" type="ORF">ACFSBI_02725</name>
</gene>